<protein>
    <submittedName>
        <fullName evidence="2">Uncharacterized protein</fullName>
    </submittedName>
</protein>
<dbReference type="InParanoid" id="A0A2H3D2E7"/>
<keyword evidence="3" id="KW-1185">Reference proteome</keyword>
<dbReference type="OrthoDB" id="2634326at2759"/>
<dbReference type="AlphaFoldDB" id="A0A2H3D2E7"/>
<evidence type="ECO:0000313" key="2">
    <source>
        <dbReference type="EMBL" id="PBK87924.1"/>
    </source>
</evidence>
<accession>A0A2H3D2E7</accession>
<reference evidence="3" key="1">
    <citation type="journal article" date="2017" name="Nat. Ecol. Evol.">
        <title>Genome expansion and lineage-specific genetic innovations in the forest pathogenic fungi Armillaria.</title>
        <authorList>
            <person name="Sipos G."/>
            <person name="Prasanna A.N."/>
            <person name="Walter M.C."/>
            <person name="O'Connor E."/>
            <person name="Balint B."/>
            <person name="Krizsan K."/>
            <person name="Kiss B."/>
            <person name="Hess J."/>
            <person name="Varga T."/>
            <person name="Slot J."/>
            <person name="Riley R."/>
            <person name="Boka B."/>
            <person name="Rigling D."/>
            <person name="Barry K."/>
            <person name="Lee J."/>
            <person name="Mihaltcheva S."/>
            <person name="LaButti K."/>
            <person name="Lipzen A."/>
            <person name="Waldron R."/>
            <person name="Moloney N.M."/>
            <person name="Sperisen C."/>
            <person name="Kredics L."/>
            <person name="Vagvoelgyi C."/>
            <person name="Patrignani A."/>
            <person name="Fitzpatrick D."/>
            <person name="Nagy I."/>
            <person name="Doyle S."/>
            <person name="Anderson J.B."/>
            <person name="Grigoriev I.V."/>
            <person name="Gueldener U."/>
            <person name="Muensterkoetter M."/>
            <person name="Nagy L.G."/>
        </authorList>
    </citation>
    <scope>NUCLEOTIDE SEQUENCE [LARGE SCALE GENOMIC DNA]</scope>
    <source>
        <strain evidence="3">Ar21-2</strain>
    </source>
</reference>
<feature type="region of interest" description="Disordered" evidence="1">
    <location>
        <begin position="344"/>
        <end position="363"/>
    </location>
</feature>
<name>A0A2H3D2E7_ARMGA</name>
<sequence>MSTSTMEHRFTYTHLSKNPTGLLHKKNTVDSIRPFNGKLGTLVEEGWFMVTPNVLGLYHPPLGVNREMYMRADFRYSADDPLLWPQFYVRSNSWLSCIRKCPNDPLDPLQPLYDPIKRSDFSSLDSASPDNQLGKFSNASFVHLRTAAQKVIDMSESQMASWGPLDALLRDFRCGLHTLLHCLESLPFIFDRLCLTVAETQRVAIEMRAIMDYITIYHPHMLVTNQARWTDTTADLELIGAFTMDPVIVEEFFRARIPVWHLLKLDRLPFMQIDAYTLPLDPNQHLTLEPPCIRLRSVFIGASNQAKKYQAFQCFTRNHLWLPNPFALIPGQVRVDPPLPEPLPSTSCSKPCKSGVPRLSSMS</sequence>
<evidence type="ECO:0000256" key="1">
    <source>
        <dbReference type="SAM" id="MobiDB-lite"/>
    </source>
</evidence>
<dbReference type="EMBL" id="KZ293676">
    <property type="protein sequence ID" value="PBK87924.1"/>
    <property type="molecule type" value="Genomic_DNA"/>
</dbReference>
<evidence type="ECO:0000313" key="3">
    <source>
        <dbReference type="Proteomes" id="UP000217790"/>
    </source>
</evidence>
<dbReference type="Proteomes" id="UP000217790">
    <property type="component" value="Unassembled WGS sequence"/>
</dbReference>
<proteinExistence type="predicted"/>
<gene>
    <name evidence="2" type="ORF">ARMGADRAFT_1085264</name>
</gene>
<organism evidence="2 3">
    <name type="scientific">Armillaria gallica</name>
    <name type="common">Bulbous honey fungus</name>
    <name type="synonym">Armillaria bulbosa</name>
    <dbReference type="NCBI Taxonomy" id="47427"/>
    <lineage>
        <taxon>Eukaryota</taxon>
        <taxon>Fungi</taxon>
        <taxon>Dikarya</taxon>
        <taxon>Basidiomycota</taxon>
        <taxon>Agaricomycotina</taxon>
        <taxon>Agaricomycetes</taxon>
        <taxon>Agaricomycetidae</taxon>
        <taxon>Agaricales</taxon>
        <taxon>Marasmiineae</taxon>
        <taxon>Physalacriaceae</taxon>
        <taxon>Armillaria</taxon>
    </lineage>
</organism>